<protein>
    <submittedName>
        <fullName evidence="1">Uncharacterized protein</fullName>
    </submittedName>
</protein>
<dbReference type="GO" id="GO:0006383">
    <property type="term" value="P:transcription by RNA polymerase III"/>
    <property type="evidence" value="ECO:0007669"/>
    <property type="project" value="InterPro"/>
</dbReference>
<dbReference type="AlphaFoldDB" id="V4MXP1"/>
<dbReference type="InterPro" id="IPR039340">
    <property type="entry name" value="Tfc4/TFIIIC-102/Sfc4"/>
</dbReference>
<dbReference type="eggNOG" id="KOG2076">
    <property type="taxonomic scope" value="Eukaryota"/>
</dbReference>
<dbReference type="STRING" id="72664.V4MXP1"/>
<sequence>MPDSPLINLCVGAASINLALGFRLKNRLECLAQGFAFLYNNLRICSNNSREALYNVARGYQHVGLVTLAASYYDKVLAVYEKEYQMPKLPNGDPNVAEERKPINCDLRKEASHSLHLIYKHSEAFDLARQVLKDHCTF</sequence>
<evidence type="ECO:0000313" key="1">
    <source>
        <dbReference type="EMBL" id="ESQ37261.1"/>
    </source>
</evidence>
<name>V4MXP1_EUTSA</name>
<dbReference type="KEGG" id="eus:EUTSA_v10002713mg"/>
<gene>
    <name evidence="1" type="ORF">EUTSA_v10002713mg</name>
</gene>
<dbReference type="OMA" id="ERKPINC"/>
<dbReference type="PANTHER" id="PTHR23082:SF0">
    <property type="entry name" value="GENERAL TRANSCRIPTION FACTOR 3C POLYPEPTIDE 3"/>
    <property type="match status" value="1"/>
</dbReference>
<evidence type="ECO:0000313" key="2">
    <source>
        <dbReference type="Proteomes" id="UP000030689"/>
    </source>
</evidence>
<accession>V4MXP1</accession>
<dbReference type="PANTHER" id="PTHR23082">
    <property type="entry name" value="TRANSCRIPTION INITIATION FACTOR IIIC TFIIIC , POLYPEPTIDE 3-RELATED"/>
    <property type="match status" value="1"/>
</dbReference>
<dbReference type="EMBL" id="KI517609">
    <property type="protein sequence ID" value="ESQ37261.1"/>
    <property type="molecule type" value="Genomic_DNA"/>
</dbReference>
<keyword evidence="2" id="KW-1185">Reference proteome</keyword>
<dbReference type="Gramene" id="ESQ37261">
    <property type="protein sequence ID" value="ESQ37261"/>
    <property type="gene ID" value="EUTSA_v10002713mg"/>
</dbReference>
<organism evidence="1 2">
    <name type="scientific">Eutrema salsugineum</name>
    <name type="common">Saltwater cress</name>
    <name type="synonym">Sisymbrium salsugineum</name>
    <dbReference type="NCBI Taxonomy" id="72664"/>
    <lineage>
        <taxon>Eukaryota</taxon>
        <taxon>Viridiplantae</taxon>
        <taxon>Streptophyta</taxon>
        <taxon>Embryophyta</taxon>
        <taxon>Tracheophyta</taxon>
        <taxon>Spermatophyta</taxon>
        <taxon>Magnoliopsida</taxon>
        <taxon>eudicotyledons</taxon>
        <taxon>Gunneridae</taxon>
        <taxon>Pentapetalae</taxon>
        <taxon>rosids</taxon>
        <taxon>malvids</taxon>
        <taxon>Brassicales</taxon>
        <taxon>Brassicaceae</taxon>
        <taxon>Eutremeae</taxon>
        <taxon>Eutrema</taxon>
    </lineage>
</organism>
<proteinExistence type="predicted"/>
<dbReference type="Proteomes" id="UP000030689">
    <property type="component" value="Unassembled WGS sequence"/>
</dbReference>
<reference evidence="1 2" key="1">
    <citation type="journal article" date="2013" name="Front. Plant Sci.">
        <title>The Reference Genome of the Halophytic Plant Eutrema salsugineum.</title>
        <authorList>
            <person name="Yang R."/>
            <person name="Jarvis D.E."/>
            <person name="Chen H."/>
            <person name="Beilstein M.A."/>
            <person name="Grimwood J."/>
            <person name="Jenkins J."/>
            <person name="Shu S."/>
            <person name="Prochnik S."/>
            <person name="Xin M."/>
            <person name="Ma C."/>
            <person name="Schmutz J."/>
            <person name="Wing R.A."/>
            <person name="Mitchell-Olds T."/>
            <person name="Schumaker K.S."/>
            <person name="Wang X."/>
        </authorList>
    </citation>
    <scope>NUCLEOTIDE SEQUENCE [LARGE SCALE GENOMIC DNA]</scope>
</reference>
<dbReference type="GO" id="GO:0000127">
    <property type="term" value="C:transcription factor TFIIIC complex"/>
    <property type="evidence" value="ECO:0007669"/>
    <property type="project" value="TreeGrafter"/>
</dbReference>